<accession>A0ABS5ERN1</accession>
<dbReference type="SUPFAM" id="SSF47473">
    <property type="entry name" value="EF-hand"/>
    <property type="match status" value="1"/>
</dbReference>
<proteinExistence type="predicted"/>
<dbReference type="InterPro" id="IPR011992">
    <property type="entry name" value="EF-hand-dom_pair"/>
</dbReference>
<evidence type="ECO:0000256" key="1">
    <source>
        <dbReference type="SAM" id="MobiDB-lite"/>
    </source>
</evidence>
<evidence type="ECO:0000259" key="3">
    <source>
        <dbReference type="PROSITE" id="PS50222"/>
    </source>
</evidence>
<protein>
    <recommendedName>
        <fullName evidence="3">EF-hand domain-containing protein</fullName>
    </recommendedName>
</protein>
<dbReference type="RefSeq" id="WP_211850546.1">
    <property type="nucleotide sequence ID" value="NZ_JAAGBB010000001.1"/>
</dbReference>
<name>A0ABS5ERN1_9PROT</name>
<keyword evidence="2" id="KW-0732">Signal</keyword>
<feature type="chain" id="PRO_5047212337" description="EF-hand domain-containing protein" evidence="2">
    <location>
        <begin position="23"/>
        <end position="173"/>
    </location>
</feature>
<evidence type="ECO:0000256" key="2">
    <source>
        <dbReference type="SAM" id="SignalP"/>
    </source>
</evidence>
<feature type="domain" description="EF-hand" evidence="3">
    <location>
        <begin position="40"/>
        <end position="75"/>
    </location>
</feature>
<dbReference type="Pfam" id="PF13202">
    <property type="entry name" value="EF-hand_5"/>
    <property type="match status" value="1"/>
</dbReference>
<feature type="signal peptide" evidence="2">
    <location>
        <begin position="1"/>
        <end position="22"/>
    </location>
</feature>
<keyword evidence="5" id="KW-1185">Reference proteome</keyword>
<feature type="domain" description="EF-hand" evidence="3">
    <location>
        <begin position="112"/>
        <end position="147"/>
    </location>
</feature>
<evidence type="ECO:0000313" key="4">
    <source>
        <dbReference type="EMBL" id="MBR0662956.1"/>
    </source>
</evidence>
<organism evidence="4 5">
    <name type="scientific">Plastoroseomonas hellenica</name>
    <dbReference type="NCBI Taxonomy" id="2687306"/>
    <lineage>
        <taxon>Bacteria</taxon>
        <taxon>Pseudomonadati</taxon>
        <taxon>Pseudomonadota</taxon>
        <taxon>Alphaproteobacteria</taxon>
        <taxon>Acetobacterales</taxon>
        <taxon>Acetobacteraceae</taxon>
        <taxon>Plastoroseomonas</taxon>
    </lineage>
</organism>
<comment type="caution">
    <text evidence="4">The sequence shown here is derived from an EMBL/GenBank/DDBJ whole genome shotgun (WGS) entry which is preliminary data.</text>
</comment>
<evidence type="ECO:0000313" key="5">
    <source>
        <dbReference type="Proteomes" id="UP001196870"/>
    </source>
</evidence>
<dbReference type="PROSITE" id="PS50222">
    <property type="entry name" value="EF_HAND_2"/>
    <property type="match status" value="2"/>
</dbReference>
<feature type="compositionally biased region" description="Low complexity" evidence="1">
    <location>
        <begin position="152"/>
        <end position="163"/>
    </location>
</feature>
<dbReference type="PROSITE" id="PS00018">
    <property type="entry name" value="EF_HAND_1"/>
    <property type="match status" value="3"/>
</dbReference>
<dbReference type="InterPro" id="IPR018247">
    <property type="entry name" value="EF_Hand_1_Ca_BS"/>
</dbReference>
<dbReference type="Proteomes" id="UP001196870">
    <property type="component" value="Unassembled WGS sequence"/>
</dbReference>
<dbReference type="Gene3D" id="1.10.238.10">
    <property type="entry name" value="EF-hand"/>
    <property type="match status" value="2"/>
</dbReference>
<gene>
    <name evidence="4" type="ORF">GXW71_01185</name>
</gene>
<feature type="region of interest" description="Disordered" evidence="1">
    <location>
        <begin position="145"/>
        <end position="173"/>
    </location>
</feature>
<sequence>MTIRLSLALGACILGLATPSLAQAPAAPAERPSPEAAAAAQQRFRERFFRQYDSNRDGSVTRAEYDAAREAQFRATDRDGDGALSQVEYVAEYEGRLRADYGQRPLDDDFRRAIEQAHRRFRAIDRDGDRSISRAEYDAVAGRTFAQADSNGDATVTAADAGAIHPVSQPRRD</sequence>
<reference evidence="5" key="1">
    <citation type="journal article" date="2021" name="Syst. Appl. Microbiol.">
        <title>Roseomonas hellenica sp. nov., isolated from roots of wild-growing Alkanna tinctoria.</title>
        <authorList>
            <person name="Rat A."/>
            <person name="Naranjo H.D."/>
            <person name="Lebbe L."/>
            <person name="Cnockaert M."/>
            <person name="Krigas N."/>
            <person name="Grigoriadou K."/>
            <person name="Maloupa E."/>
            <person name="Willems A."/>
        </authorList>
    </citation>
    <scope>NUCLEOTIDE SEQUENCE [LARGE SCALE GENOMIC DNA]</scope>
    <source>
        <strain evidence="5">LMG 31523</strain>
    </source>
</reference>
<dbReference type="InterPro" id="IPR002048">
    <property type="entry name" value="EF_hand_dom"/>
</dbReference>
<dbReference type="EMBL" id="JAAGBB010000001">
    <property type="protein sequence ID" value="MBR0662956.1"/>
    <property type="molecule type" value="Genomic_DNA"/>
</dbReference>